<comment type="caution">
    <text evidence="2">The sequence shown here is derived from an EMBL/GenBank/DDBJ whole genome shotgun (WGS) entry which is preliminary data.</text>
</comment>
<evidence type="ECO:0000313" key="3">
    <source>
        <dbReference type="Proteomes" id="UP001189429"/>
    </source>
</evidence>
<dbReference type="Proteomes" id="UP001189429">
    <property type="component" value="Unassembled WGS sequence"/>
</dbReference>
<organism evidence="2 3">
    <name type="scientific">Prorocentrum cordatum</name>
    <dbReference type="NCBI Taxonomy" id="2364126"/>
    <lineage>
        <taxon>Eukaryota</taxon>
        <taxon>Sar</taxon>
        <taxon>Alveolata</taxon>
        <taxon>Dinophyceae</taxon>
        <taxon>Prorocentrales</taxon>
        <taxon>Prorocentraceae</taxon>
        <taxon>Prorocentrum</taxon>
    </lineage>
</organism>
<sequence length="192" mass="20130">PQVHGAHGLELVQPGAVPQGVALRVLRHVRCLGGLPRGPQVALRRVLRGHMRQLPLGVRAHVRRRGGASGCWGCGTQAAQHRHRGAERRRPPPPQASSDVWGGEGAGPLDPGAQRGREAPPEAGAQRPQRGRGRARAGPVDPGAQRGPEAPPEAGVQRPQRGRGARAGPVDPRAQCGGEAPLDAAARRPRRG</sequence>
<evidence type="ECO:0000256" key="1">
    <source>
        <dbReference type="SAM" id="MobiDB-lite"/>
    </source>
</evidence>
<keyword evidence="3" id="KW-1185">Reference proteome</keyword>
<evidence type="ECO:0000313" key="2">
    <source>
        <dbReference type="EMBL" id="CAK0834562.1"/>
    </source>
</evidence>
<feature type="region of interest" description="Disordered" evidence="1">
    <location>
        <begin position="82"/>
        <end position="192"/>
    </location>
</feature>
<accession>A0ABN9SS49</accession>
<protein>
    <submittedName>
        <fullName evidence="2">Uncharacterized protein</fullName>
    </submittedName>
</protein>
<gene>
    <name evidence="2" type="ORF">PCOR1329_LOCUS31953</name>
</gene>
<reference evidence="2" key="1">
    <citation type="submission" date="2023-10" db="EMBL/GenBank/DDBJ databases">
        <authorList>
            <person name="Chen Y."/>
            <person name="Shah S."/>
            <person name="Dougan E. K."/>
            <person name="Thang M."/>
            <person name="Chan C."/>
        </authorList>
    </citation>
    <scope>NUCLEOTIDE SEQUENCE [LARGE SCALE GENOMIC DNA]</scope>
</reference>
<name>A0ABN9SS49_9DINO</name>
<feature type="non-terminal residue" evidence="2">
    <location>
        <position position="192"/>
    </location>
</feature>
<proteinExistence type="predicted"/>
<dbReference type="EMBL" id="CAUYUJ010012776">
    <property type="protein sequence ID" value="CAK0834562.1"/>
    <property type="molecule type" value="Genomic_DNA"/>
</dbReference>
<feature type="non-terminal residue" evidence="2">
    <location>
        <position position="1"/>
    </location>
</feature>